<evidence type="ECO:0008006" key="3">
    <source>
        <dbReference type="Google" id="ProtNLM"/>
    </source>
</evidence>
<dbReference type="HOGENOM" id="CLU_1309162_0_0_10"/>
<evidence type="ECO:0000313" key="1">
    <source>
        <dbReference type="EMBL" id="ACF43947.1"/>
    </source>
</evidence>
<dbReference type="EMBL" id="CP001110">
    <property type="protein sequence ID" value="ACF43947.1"/>
    <property type="molecule type" value="Genomic_DNA"/>
</dbReference>
<accession>B4SB01</accession>
<dbReference type="KEGG" id="pph:Ppha_1711"/>
<reference evidence="1 2" key="1">
    <citation type="submission" date="2008-06" db="EMBL/GenBank/DDBJ databases">
        <title>Complete sequence of Pelodictyon phaeoclathratiforme BU-1.</title>
        <authorList>
            <consortium name="US DOE Joint Genome Institute"/>
            <person name="Lucas S."/>
            <person name="Copeland A."/>
            <person name="Lapidus A."/>
            <person name="Glavina del Rio T."/>
            <person name="Dalin E."/>
            <person name="Tice H."/>
            <person name="Bruce D."/>
            <person name="Goodwin L."/>
            <person name="Pitluck S."/>
            <person name="Schmutz J."/>
            <person name="Larimer F."/>
            <person name="Land M."/>
            <person name="Hauser L."/>
            <person name="Kyrpides N."/>
            <person name="Mikhailova N."/>
            <person name="Liu Z."/>
            <person name="Li T."/>
            <person name="Zhao F."/>
            <person name="Overmann J."/>
            <person name="Bryant D.A."/>
            <person name="Richardson P."/>
        </authorList>
    </citation>
    <scope>NUCLEOTIDE SEQUENCE [LARGE SCALE GENOMIC DNA]</scope>
    <source>
        <strain evidence="2">DSM 5477 / BU-1</strain>
    </source>
</reference>
<proteinExistence type="predicted"/>
<sequence length="210" mass="24541">MPINPGIAGFQELYSIKDEWNTMKTIKIFLASSNELKRDREQFEIEINRKNKAWHKKGIFLHLEIWEDLSSRMSSTRSQDEYNKKIKESDIFVLLACNKVGMYTAEEFDTAFGAFKATSKPFIFTWFKNPTTSTEPSLQEFKEKLAALGHFYSTYTNSDDLWNQFNKELERLELAEFKKNEFINAIIVNNQGADIKNQFNGGTFNNPIFR</sequence>
<dbReference type="eggNOG" id="COG1196">
    <property type="taxonomic scope" value="Bacteria"/>
</dbReference>
<name>B4SB01_PELPB</name>
<organism evidence="1 2">
    <name type="scientific">Pelodictyon phaeoclathratiforme (strain DSM 5477 / BU-1)</name>
    <dbReference type="NCBI Taxonomy" id="324925"/>
    <lineage>
        <taxon>Bacteria</taxon>
        <taxon>Pseudomonadati</taxon>
        <taxon>Chlorobiota</taxon>
        <taxon>Chlorobiia</taxon>
        <taxon>Chlorobiales</taxon>
        <taxon>Chlorobiaceae</taxon>
        <taxon>Chlorobium/Pelodictyon group</taxon>
        <taxon>Pelodictyon</taxon>
    </lineage>
</organism>
<dbReference type="AlphaFoldDB" id="B4SB01"/>
<keyword evidence="2" id="KW-1185">Reference proteome</keyword>
<gene>
    <name evidence="1" type="ordered locus">Ppha_1711</name>
</gene>
<evidence type="ECO:0000313" key="2">
    <source>
        <dbReference type="Proteomes" id="UP000002724"/>
    </source>
</evidence>
<dbReference type="Proteomes" id="UP000002724">
    <property type="component" value="Chromosome"/>
</dbReference>
<protein>
    <recommendedName>
        <fullName evidence="3">DUF4062 domain-containing protein</fullName>
    </recommendedName>
</protein>
<dbReference type="STRING" id="324925.Ppha_1711"/>